<dbReference type="InterPro" id="IPR059049">
    <property type="entry name" value="TSEN34_N"/>
</dbReference>
<keyword evidence="9" id="KW-1185">Reference proteome</keyword>
<dbReference type="GO" id="GO:0000379">
    <property type="term" value="P:tRNA-type intron splice site recognition and cleavage"/>
    <property type="evidence" value="ECO:0007669"/>
    <property type="project" value="UniProtKB-UniRule"/>
</dbReference>
<dbReference type="OMA" id="RTFSLEW"/>
<feature type="domain" description="tRNA intron endonuclease catalytic" evidence="6">
    <location>
        <begin position="199"/>
        <end position="278"/>
    </location>
</feature>
<dbReference type="PANTHER" id="PTHR13070">
    <property type="entry name" value="TRNA-SPLICING ENDONUCLEASE SUBUNIT SEN34-RELATED"/>
    <property type="match status" value="1"/>
</dbReference>
<evidence type="ECO:0000313" key="9">
    <source>
        <dbReference type="Proteomes" id="UP000007148"/>
    </source>
</evidence>
<dbReference type="InParanoid" id="G4T6E3"/>
<dbReference type="OrthoDB" id="48041at2759"/>
<dbReference type="InterPro" id="IPR006677">
    <property type="entry name" value="tRNA_intron_Endonuc_cat-like"/>
</dbReference>
<feature type="active site" evidence="5">
    <location>
        <position position="235"/>
    </location>
</feature>
<sequence>MADGFQGRIPLHISNQTALVWSVDDVATLRATHHICGTLTGTLPHAGQQNVFLGLPLALLPEEVVVLVKNGIVALVDDTASHEAPTAEELAQWNEVRKAEGHRVPKNPTFTPPTLSDEALRKRLERQKRKEALEATKKDEIMSEPLTPTTTSSTKEKSYSFTIPATSDVAWYRKKCYLTLEEAKEAGLWVYPSTAEEIAKCGVFEDLWKQGYYMGNGLRFGGDWLIYPGDPLRFHSHFVATVVPSLTEPILPIQIVAYGRLGTATKKSHLLCGWDSETQKVSYYTIEWAGFG</sequence>
<dbReference type="CDD" id="cd22363">
    <property type="entry name" value="tRNA-intron_lyase_C"/>
    <property type="match status" value="1"/>
</dbReference>
<dbReference type="InterPro" id="IPR011856">
    <property type="entry name" value="tRNA_endonuc-like_dom_sf"/>
</dbReference>
<dbReference type="Pfam" id="PF26577">
    <property type="entry name" value="TSEN34_N"/>
    <property type="match status" value="1"/>
</dbReference>
<dbReference type="InterPro" id="IPR036167">
    <property type="entry name" value="tRNA_intron_Endo_cat-like_sf"/>
</dbReference>
<dbReference type="STRING" id="1109443.G4T6E3"/>
<dbReference type="Pfam" id="PF01974">
    <property type="entry name" value="tRNA_int_endo"/>
    <property type="match status" value="1"/>
</dbReference>
<dbReference type="SUPFAM" id="SSF53032">
    <property type="entry name" value="tRNA-intron endonuclease catalytic domain-like"/>
    <property type="match status" value="1"/>
</dbReference>
<feature type="active site" evidence="5">
    <location>
        <position position="227"/>
    </location>
</feature>
<dbReference type="EMBL" id="CAFZ01000007">
    <property type="protein sequence ID" value="CCA66910.1"/>
    <property type="molecule type" value="Genomic_DNA"/>
</dbReference>
<dbReference type="GO" id="GO:0003676">
    <property type="term" value="F:nucleic acid binding"/>
    <property type="evidence" value="ECO:0007669"/>
    <property type="project" value="InterPro"/>
</dbReference>
<dbReference type="Gene3D" id="3.40.1350.10">
    <property type="match status" value="1"/>
</dbReference>
<reference evidence="8 9" key="1">
    <citation type="journal article" date="2011" name="PLoS Pathog.">
        <title>Endophytic Life Strategies Decoded by Genome and Transcriptome Analyses of the Mutualistic Root Symbiont Piriformospora indica.</title>
        <authorList>
            <person name="Zuccaro A."/>
            <person name="Lahrmann U."/>
            <person name="Guldener U."/>
            <person name="Langen G."/>
            <person name="Pfiffi S."/>
            <person name="Biedenkopf D."/>
            <person name="Wong P."/>
            <person name="Samans B."/>
            <person name="Grimm C."/>
            <person name="Basiewicz M."/>
            <person name="Murat C."/>
            <person name="Martin F."/>
            <person name="Kogel K.H."/>
        </authorList>
    </citation>
    <scope>NUCLEOTIDE SEQUENCE [LARGE SCALE GENOMIC DNA]</scope>
    <source>
        <strain evidence="8 9">DSM 11827</strain>
    </source>
</reference>
<dbReference type="FunCoup" id="G4T6E3">
    <property type="interactions" value="44"/>
</dbReference>
<organism evidence="8 9">
    <name type="scientific">Serendipita indica (strain DSM 11827)</name>
    <name type="common">Root endophyte fungus</name>
    <name type="synonym">Piriformospora indica</name>
    <dbReference type="NCBI Taxonomy" id="1109443"/>
    <lineage>
        <taxon>Eukaryota</taxon>
        <taxon>Fungi</taxon>
        <taxon>Dikarya</taxon>
        <taxon>Basidiomycota</taxon>
        <taxon>Agaricomycotina</taxon>
        <taxon>Agaricomycetes</taxon>
        <taxon>Sebacinales</taxon>
        <taxon>Serendipitaceae</taxon>
        <taxon>Serendipita</taxon>
    </lineage>
</organism>
<dbReference type="Proteomes" id="UP000007148">
    <property type="component" value="Unassembled WGS sequence"/>
</dbReference>
<evidence type="ECO:0000313" key="8">
    <source>
        <dbReference type="EMBL" id="CCA66910.1"/>
    </source>
</evidence>
<evidence type="ECO:0000259" key="6">
    <source>
        <dbReference type="Pfam" id="PF01974"/>
    </source>
</evidence>
<evidence type="ECO:0000256" key="3">
    <source>
        <dbReference type="ARBA" id="ARBA00023239"/>
    </source>
</evidence>
<evidence type="ECO:0000256" key="1">
    <source>
        <dbReference type="ARBA" id="ARBA00008078"/>
    </source>
</evidence>
<dbReference type="HOGENOM" id="CLU_049366_0_0_1"/>
<name>G4T6E3_SERID</name>
<dbReference type="InterPro" id="IPR016690">
    <property type="entry name" value="TSEN34"/>
</dbReference>
<accession>G4T6E3</accession>
<dbReference type="GO" id="GO:0000214">
    <property type="term" value="C:tRNA-intron endonuclease complex"/>
    <property type="evidence" value="ECO:0007669"/>
    <property type="project" value="UniProtKB-UniRule"/>
</dbReference>
<dbReference type="EC" id="4.6.1.16" evidence="4"/>
<comment type="caution">
    <text evidence="8">The sequence shown here is derived from an EMBL/GenBank/DDBJ whole genome shotgun (WGS) entry which is preliminary data.</text>
</comment>
<keyword evidence="2 4" id="KW-0819">tRNA processing</keyword>
<dbReference type="AlphaFoldDB" id="G4T6E3"/>
<keyword evidence="8" id="KW-0378">Hydrolase</keyword>
<feature type="active site" evidence="5">
    <location>
        <position position="267"/>
    </location>
</feature>
<dbReference type="GO" id="GO:0000213">
    <property type="term" value="F:tRNA-intron lyase activity"/>
    <property type="evidence" value="ECO:0007669"/>
    <property type="project" value="UniProtKB-UniRule"/>
</dbReference>
<dbReference type="eggNOG" id="KOG4133">
    <property type="taxonomic scope" value="Eukaryota"/>
</dbReference>
<evidence type="ECO:0000256" key="2">
    <source>
        <dbReference type="ARBA" id="ARBA00022694"/>
    </source>
</evidence>
<evidence type="ECO:0000256" key="5">
    <source>
        <dbReference type="PIRSR" id="PIRSR017250-50"/>
    </source>
</evidence>
<feature type="domain" description="TSEN34 N-terminal" evidence="7">
    <location>
        <begin position="9"/>
        <end position="78"/>
    </location>
</feature>
<dbReference type="PIRSF" id="PIRSF017250">
    <property type="entry name" value="tRNA_splic_SEN34"/>
    <property type="match status" value="1"/>
</dbReference>
<comment type="function">
    <text evidence="4">Constitutes one of the two catalytic subunit of the tRNA-splicing endonuclease complex, a complex responsible for identification and cleavage of the splice sites in pre-tRNA. It cleaves pre-tRNA at the 5'- and 3'-splice sites to release the intron. The products are an intron and two tRNA half-molecules bearing 2',3'-cyclic phosphate and 5'-OH termini. There are no conserved sequences at the splice sites, but the intron is invariably located at the same site in the gene, placing the splice sites an invariant distance from the constant structural features of the tRNA body.</text>
</comment>
<dbReference type="PANTHER" id="PTHR13070:SF0">
    <property type="entry name" value="TRNA-SPLICING ENDONUCLEASE SUBUNIT SEN34"/>
    <property type="match status" value="1"/>
</dbReference>
<keyword evidence="8" id="KW-0540">Nuclease</keyword>
<gene>
    <name evidence="8" type="ORF">PIIN_00749</name>
</gene>
<protein>
    <recommendedName>
        <fullName evidence="4">tRNA-splicing endonuclease subunit Sen34</fullName>
        <ecNumber evidence="4">4.6.1.16</ecNumber>
    </recommendedName>
</protein>
<evidence type="ECO:0000256" key="4">
    <source>
        <dbReference type="PIRNR" id="PIRNR017250"/>
    </source>
</evidence>
<proteinExistence type="inferred from homology"/>
<keyword evidence="8" id="KW-0255">Endonuclease</keyword>
<evidence type="ECO:0000259" key="7">
    <source>
        <dbReference type="Pfam" id="PF26577"/>
    </source>
</evidence>
<comment type="similarity">
    <text evidence="1 4">Belongs to the tRNA-intron endonuclease family.</text>
</comment>
<keyword evidence="3 4" id="KW-0456">Lyase</keyword>